<dbReference type="AlphaFoldDB" id="A0A851GE65"/>
<keyword evidence="4" id="KW-1185">Reference proteome</keyword>
<evidence type="ECO:0000256" key="1">
    <source>
        <dbReference type="SAM" id="MobiDB-lite"/>
    </source>
</evidence>
<sequence length="517" mass="57839">MKPSNFLITLGLLATPVLGAEPATSPSDAANQPGDMIRFSNEDTLHGEFRSFAGKDSLTWSSPESKEPITFQTKKLHRIVLNNGQARQSLKHTSAIHLINGDVIPGLITEVNESLVKIQTEHLGNIDVPRDTVSHLTPSPFGGKLLYYGPLSTEGWKTMAPTQDKKKEKDEEKAEKPAQENEAAKPQNEADAKAKEEKEKKQATWQHVANAWYAGKDKSIYLVRENALPDRCKLSFDLAWQGSLYANVVLHADFAPPEAKEQEEEHKHSRSYNNTPGHCYILNVTSHSATLSSITYDDNGKPHSNRFDDTRASLGLSGKEHTSIELRIDRPQKSILLFSDGQFRCKWDLGETYDGKGNHLAFRNLGYNHAKLRVSNIAISHWNGMKDSAQSMSHSKRDVILLNNGLDRFSGTLKHLRNQQVSFVGSYDSELTIPLEEVQEIHLASNGQKKSEADTARHVYFYIYPYGRISGTPSQSQNGTTSISNDLLGELKLNTNYVNIIDFSHNNSLLDLWDDNF</sequence>
<comment type="caution">
    <text evidence="3">The sequence shown here is derived from an EMBL/GenBank/DDBJ whole genome shotgun (WGS) entry which is preliminary data.</text>
</comment>
<dbReference type="Proteomes" id="UP000557872">
    <property type="component" value="Unassembled WGS sequence"/>
</dbReference>
<feature type="region of interest" description="Disordered" evidence="1">
    <location>
        <begin position="158"/>
        <end position="201"/>
    </location>
</feature>
<reference evidence="3 4" key="1">
    <citation type="submission" date="2020-07" db="EMBL/GenBank/DDBJ databases">
        <title>Roseicoccus Jingziensis gen. nov., sp. nov., isolated from coastal seawater.</title>
        <authorList>
            <person name="Feng X."/>
        </authorList>
    </citation>
    <scope>NUCLEOTIDE SEQUENCE [LARGE SCALE GENOMIC DNA]</scope>
    <source>
        <strain evidence="3 4">N1E253</strain>
    </source>
</reference>
<feature type="signal peptide" evidence="2">
    <location>
        <begin position="1"/>
        <end position="19"/>
    </location>
</feature>
<protein>
    <submittedName>
        <fullName evidence="3">Uncharacterized protein</fullName>
    </submittedName>
</protein>
<dbReference type="EMBL" id="JACBAZ010000004">
    <property type="protein sequence ID" value="NWK56058.1"/>
    <property type="molecule type" value="Genomic_DNA"/>
</dbReference>
<feature type="chain" id="PRO_5032671892" evidence="2">
    <location>
        <begin position="20"/>
        <end position="517"/>
    </location>
</feature>
<feature type="compositionally biased region" description="Basic and acidic residues" evidence="1">
    <location>
        <begin position="163"/>
        <end position="201"/>
    </location>
</feature>
<evidence type="ECO:0000313" key="4">
    <source>
        <dbReference type="Proteomes" id="UP000557872"/>
    </source>
</evidence>
<name>A0A851GE65_9BACT</name>
<organism evidence="3 4">
    <name type="scientific">Oceaniferula marina</name>
    <dbReference type="NCBI Taxonomy" id="2748318"/>
    <lineage>
        <taxon>Bacteria</taxon>
        <taxon>Pseudomonadati</taxon>
        <taxon>Verrucomicrobiota</taxon>
        <taxon>Verrucomicrobiia</taxon>
        <taxon>Verrucomicrobiales</taxon>
        <taxon>Verrucomicrobiaceae</taxon>
        <taxon>Oceaniferula</taxon>
    </lineage>
</organism>
<dbReference type="RefSeq" id="WP_178932697.1">
    <property type="nucleotide sequence ID" value="NZ_JACBAZ010000004.1"/>
</dbReference>
<accession>A0A851GE65</accession>
<gene>
    <name evidence="3" type="ORF">HW115_10580</name>
</gene>
<keyword evidence="2" id="KW-0732">Signal</keyword>
<proteinExistence type="predicted"/>
<evidence type="ECO:0000256" key="2">
    <source>
        <dbReference type="SAM" id="SignalP"/>
    </source>
</evidence>
<evidence type="ECO:0000313" key="3">
    <source>
        <dbReference type="EMBL" id="NWK56058.1"/>
    </source>
</evidence>